<organism evidence="2 3">
    <name type="scientific">Roseateles albus</name>
    <dbReference type="NCBI Taxonomy" id="2987525"/>
    <lineage>
        <taxon>Bacteria</taxon>
        <taxon>Pseudomonadati</taxon>
        <taxon>Pseudomonadota</taxon>
        <taxon>Betaproteobacteria</taxon>
        <taxon>Burkholderiales</taxon>
        <taxon>Sphaerotilaceae</taxon>
        <taxon>Roseateles</taxon>
    </lineage>
</organism>
<dbReference type="InterPro" id="IPR005586">
    <property type="entry name" value="ABC_trans_aux"/>
</dbReference>
<evidence type="ECO:0000313" key="2">
    <source>
        <dbReference type="EMBL" id="MDC8773399.1"/>
    </source>
</evidence>
<evidence type="ECO:0000313" key="3">
    <source>
        <dbReference type="Proteomes" id="UP001221189"/>
    </source>
</evidence>
<keyword evidence="3" id="KW-1185">Reference proteome</keyword>
<proteinExistence type="predicted"/>
<dbReference type="PROSITE" id="PS51257">
    <property type="entry name" value="PROKAR_LIPOPROTEIN"/>
    <property type="match status" value="1"/>
</dbReference>
<name>A0ABT5KIY6_9BURK</name>
<comment type="caution">
    <text evidence="2">The sequence shown here is derived from an EMBL/GenBank/DDBJ whole genome shotgun (WGS) entry which is preliminary data.</text>
</comment>
<accession>A0ABT5KIY6</accession>
<reference evidence="2 3" key="1">
    <citation type="submission" date="2022-10" db="EMBL/GenBank/DDBJ databases">
        <title>Paucibacter sp. hw1 Genome sequencing.</title>
        <authorList>
            <person name="Park S."/>
        </authorList>
    </citation>
    <scope>NUCLEOTIDE SEQUENCE [LARGE SCALE GENOMIC DNA]</scope>
    <source>
        <strain evidence="3">hw1</strain>
    </source>
</reference>
<evidence type="ECO:0000259" key="1">
    <source>
        <dbReference type="Pfam" id="PF03886"/>
    </source>
</evidence>
<feature type="domain" description="ABC-type transport auxiliary lipoprotein component" evidence="1">
    <location>
        <begin position="61"/>
        <end position="207"/>
    </location>
</feature>
<dbReference type="EMBL" id="JAQQXT010000011">
    <property type="protein sequence ID" value="MDC8773399.1"/>
    <property type="molecule type" value="Genomic_DNA"/>
</dbReference>
<dbReference type="Proteomes" id="UP001221189">
    <property type="component" value="Unassembled WGS sequence"/>
</dbReference>
<dbReference type="SUPFAM" id="SSF159594">
    <property type="entry name" value="XCC0632-like"/>
    <property type="match status" value="1"/>
</dbReference>
<dbReference type="Pfam" id="PF03886">
    <property type="entry name" value="ABC_trans_aux"/>
    <property type="match status" value="1"/>
</dbReference>
<dbReference type="RefSeq" id="WP_273601527.1">
    <property type="nucleotide sequence ID" value="NZ_JAQQXT010000011.1"/>
</dbReference>
<sequence>MKPNLLAGVLRLVCAVTVLGLGACGSLLPKPAPPPTLHLLTRDSAARALPSLASLPSLKIAPVQASLRINPPQAAAGFDSRRIIYLREPYRLDYFAKHEWADTPARMLAPLLLTAFEAGGGFRAVFAAPSAAAADFSLDTELIRLQQDFCHIPSQLRLTLRASLLDNATRQVLASREFDVRVAAPSEDAAGGVIAANQALQQLLADLVRAPGFTH</sequence>
<keyword evidence="2" id="KW-0449">Lipoprotein</keyword>
<gene>
    <name evidence="2" type="ORF">PRZ03_17590</name>
</gene>
<dbReference type="Gene3D" id="3.40.50.10610">
    <property type="entry name" value="ABC-type transport auxiliary lipoprotein component"/>
    <property type="match status" value="1"/>
</dbReference>
<protein>
    <submittedName>
        <fullName evidence="2">ABC-type transport auxiliary lipoprotein family protein</fullName>
    </submittedName>
</protein>